<organism evidence="3">
    <name type="scientific">Lygus hesperus</name>
    <name type="common">Western plant bug</name>
    <dbReference type="NCBI Taxonomy" id="30085"/>
    <lineage>
        <taxon>Eukaryota</taxon>
        <taxon>Metazoa</taxon>
        <taxon>Ecdysozoa</taxon>
        <taxon>Arthropoda</taxon>
        <taxon>Hexapoda</taxon>
        <taxon>Insecta</taxon>
        <taxon>Pterygota</taxon>
        <taxon>Neoptera</taxon>
        <taxon>Paraneoptera</taxon>
        <taxon>Hemiptera</taxon>
        <taxon>Heteroptera</taxon>
        <taxon>Panheteroptera</taxon>
        <taxon>Cimicomorpha</taxon>
        <taxon>Miridae</taxon>
        <taxon>Mirini</taxon>
        <taxon>Lygus</taxon>
    </lineage>
</organism>
<keyword evidence="2" id="KW-0732">Signal</keyword>
<evidence type="ECO:0000256" key="2">
    <source>
        <dbReference type="SAM" id="SignalP"/>
    </source>
</evidence>
<accession>A0A0A9ZFN4</accession>
<dbReference type="AlphaFoldDB" id="A0A0A9ZFN4"/>
<evidence type="ECO:0000313" key="4">
    <source>
        <dbReference type="EMBL" id="JAG56268.1"/>
    </source>
</evidence>
<dbReference type="EMBL" id="GBRD01009556">
    <property type="protein sequence ID" value="JAG56268.1"/>
    <property type="molecule type" value="Transcribed_RNA"/>
</dbReference>
<evidence type="ECO:0000256" key="1">
    <source>
        <dbReference type="SAM" id="MobiDB-lite"/>
    </source>
</evidence>
<evidence type="ECO:0000313" key="5">
    <source>
        <dbReference type="EMBL" id="JAP98038.1"/>
    </source>
</evidence>
<reference evidence="3" key="2">
    <citation type="submission" date="2014-07" db="EMBL/GenBank/DDBJ databases">
        <authorList>
            <person name="Hull J."/>
        </authorList>
    </citation>
    <scope>NUCLEOTIDE SEQUENCE</scope>
</reference>
<name>A0A0A9ZFN4_LYGHE</name>
<evidence type="ECO:0000313" key="3">
    <source>
        <dbReference type="EMBL" id="JAG40700.1"/>
    </source>
</evidence>
<feature type="signal peptide" evidence="2">
    <location>
        <begin position="1"/>
        <end position="19"/>
    </location>
</feature>
<dbReference type="EMBL" id="GBHO01002904">
    <property type="protein sequence ID" value="JAG40700.1"/>
    <property type="molecule type" value="Transcribed_RNA"/>
</dbReference>
<protein>
    <submittedName>
        <fullName evidence="3">Bud site selection protein 3</fullName>
    </submittedName>
</protein>
<feature type="region of interest" description="Disordered" evidence="1">
    <location>
        <begin position="284"/>
        <end position="303"/>
    </location>
</feature>
<reference evidence="5" key="4">
    <citation type="journal article" date="2016" name="Gigascience">
        <title>De novo construction of an expanded transcriptome assembly for the western tarnished plant bug, Lygus hesperus.</title>
        <authorList>
            <person name="Tassone E.E."/>
            <person name="Geib S.M."/>
            <person name="Hall B."/>
            <person name="Fabrick J.A."/>
            <person name="Brent C.S."/>
            <person name="Hull J.J."/>
        </authorList>
    </citation>
    <scope>NUCLEOTIDE SEQUENCE</scope>
</reference>
<feature type="chain" id="PRO_5015034145" evidence="2">
    <location>
        <begin position="20"/>
        <end position="303"/>
    </location>
</feature>
<reference evidence="3" key="1">
    <citation type="journal article" date="2014" name="PLoS ONE">
        <title>Transcriptome-Based Identification of ABC Transporters in the Western Tarnished Plant Bug Lygus hesperus.</title>
        <authorList>
            <person name="Hull J.J."/>
            <person name="Chaney K."/>
            <person name="Geib S.M."/>
            <person name="Fabrick J.A."/>
            <person name="Brent C.S."/>
            <person name="Walsh D."/>
            <person name="Lavine L.C."/>
        </authorList>
    </citation>
    <scope>NUCLEOTIDE SEQUENCE</scope>
</reference>
<proteinExistence type="predicted"/>
<sequence>MRSFLPSFLLVSWMVYADGYFNRMGTGPGYVCGNTPCHTDIQCDRCDYPRPFTNQVSLARAVLTRTEEFIQSVCRVAINVQTGQVAPIQLPMGFMEMSTRNGLTLANEIRSAIETLSFNINHQVVGQITGDIVADLSDGLSIVSKLLSWCRSSASGVIQTPVPQAAINRYQQPMNWNVPCTGGWPCTTLAPFTSVQQAQSAADNWYGYQTHHNRGNTQILNSQYDQGNTVSFGKSGNSAQNSHYFQGELPTPAQSSPAFPVRQHFFGSRSQRKPFKLRKIKFGKEKISSSTPKAPVKLDHGHA</sequence>
<reference evidence="4" key="3">
    <citation type="submission" date="2014-09" db="EMBL/GenBank/DDBJ databases">
        <authorList>
            <person name="Magalhaes I.L.F."/>
            <person name="Oliveira U."/>
            <person name="Santos F.R."/>
            <person name="Vidigal T.H.D.A."/>
            <person name="Brescovit A.D."/>
            <person name="Santos A.J."/>
        </authorList>
    </citation>
    <scope>NUCLEOTIDE SEQUENCE</scope>
</reference>
<dbReference type="EMBL" id="GDHC01020590">
    <property type="protein sequence ID" value="JAP98038.1"/>
    <property type="molecule type" value="Transcribed_RNA"/>
</dbReference>
<gene>
    <name evidence="3" type="primary">BUD3_1</name>
    <name evidence="3" type="ORF">CM83_98887</name>
    <name evidence="5" type="ORF">g.35313</name>
</gene>